<dbReference type="OrthoDB" id="5325022at2759"/>
<dbReference type="Pfam" id="PF01284">
    <property type="entry name" value="MARVEL"/>
    <property type="match status" value="1"/>
</dbReference>
<evidence type="ECO:0000256" key="1">
    <source>
        <dbReference type="ARBA" id="ARBA00004141"/>
    </source>
</evidence>
<dbReference type="PANTHER" id="PTHR37451:SF4">
    <property type="entry name" value="MARVEL DOMAIN-CONTAINING PROTEIN"/>
    <property type="match status" value="1"/>
</dbReference>
<keyword evidence="4 5" id="KW-0472">Membrane</keyword>
<dbReference type="EMBL" id="JAGMWT010000005">
    <property type="protein sequence ID" value="KAH7128163.1"/>
    <property type="molecule type" value="Genomic_DNA"/>
</dbReference>
<accession>A0A9P9IMP1</accession>
<evidence type="ECO:0000256" key="3">
    <source>
        <dbReference type="ARBA" id="ARBA00022989"/>
    </source>
</evidence>
<evidence type="ECO:0000256" key="4">
    <source>
        <dbReference type="ARBA" id="ARBA00023136"/>
    </source>
</evidence>
<dbReference type="GO" id="GO:0016020">
    <property type="term" value="C:membrane"/>
    <property type="evidence" value="ECO:0007669"/>
    <property type="project" value="UniProtKB-SubCell"/>
</dbReference>
<evidence type="ECO:0000259" key="6">
    <source>
        <dbReference type="Pfam" id="PF01284"/>
    </source>
</evidence>
<feature type="transmembrane region" description="Helical" evidence="5">
    <location>
        <begin position="85"/>
        <end position="109"/>
    </location>
</feature>
<proteinExistence type="predicted"/>
<evidence type="ECO:0000256" key="2">
    <source>
        <dbReference type="ARBA" id="ARBA00022692"/>
    </source>
</evidence>
<reference evidence="7" key="1">
    <citation type="journal article" date="2021" name="Nat. Commun.">
        <title>Genetic determinants of endophytism in the Arabidopsis root mycobiome.</title>
        <authorList>
            <person name="Mesny F."/>
            <person name="Miyauchi S."/>
            <person name="Thiergart T."/>
            <person name="Pickel B."/>
            <person name="Atanasova L."/>
            <person name="Karlsson M."/>
            <person name="Huettel B."/>
            <person name="Barry K.W."/>
            <person name="Haridas S."/>
            <person name="Chen C."/>
            <person name="Bauer D."/>
            <person name="Andreopoulos W."/>
            <person name="Pangilinan J."/>
            <person name="LaButti K."/>
            <person name="Riley R."/>
            <person name="Lipzen A."/>
            <person name="Clum A."/>
            <person name="Drula E."/>
            <person name="Henrissat B."/>
            <person name="Kohler A."/>
            <person name="Grigoriev I.V."/>
            <person name="Martin F.M."/>
            <person name="Hacquard S."/>
        </authorList>
    </citation>
    <scope>NUCLEOTIDE SEQUENCE</scope>
    <source>
        <strain evidence="7">MPI-CAGE-CH-0243</strain>
    </source>
</reference>
<dbReference type="Proteomes" id="UP000700596">
    <property type="component" value="Unassembled WGS sequence"/>
</dbReference>
<comment type="caution">
    <text evidence="7">The sequence shown here is derived from an EMBL/GenBank/DDBJ whole genome shotgun (WGS) entry which is preliminary data.</text>
</comment>
<keyword evidence="8" id="KW-1185">Reference proteome</keyword>
<keyword evidence="2 5" id="KW-0812">Transmembrane</keyword>
<protein>
    <recommendedName>
        <fullName evidence="6">MARVEL domain-containing protein</fullName>
    </recommendedName>
</protein>
<dbReference type="AlphaFoldDB" id="A0A9P9IMP1"/>
<feature type="domain" description="MARVEL" evidence="6">
    <location>
        <begin position="18"/>
        <end position="177"/>
    </location>
</feature>
<comment type="subcellular location">
    <subcellularLocation>
        <location evidence="1">Membrane</location>
        <topology evidence="1">Multi-pass membrane protein</topology>
    </subcellularLocation>
</comment>
<evidence type="ECO:0000313" key="7">
    <source>
        <dbReference type="EMBL" id="KAH7128163.1"/>
    </source>
</evidence>
<keyword evidence="3 5" id="KW-1133">Transmembrane helix</keyword>
<feature type="transmembrane region" description="Helical" evidence="5">
    <location>
        <begin position="157"/>
        <end position="180"/>
    </location>
</feature>
<dbReference type="PANTHER" id="PTHR37451">
    <property type="entry name" value="MARVEL DOMAIN"/>
    <property type="match status" value="1"/>
</dbReference>
<evidence type="ECO:0000256" key="5">
    <source>
        <dbReference type="SAM" id="Phobius"/>
    </source>
</evidence>
<feature type="transmembrane region" description="Helical" evidence="5">
    <location>
        <begin position="51"/>
        <end position="73"/>
    </location>
</feature>
<gene>
    <name evidence="7" type="ORF">B0J11DRAFT_504648</name>
</gene>
<feature type="transmembrane region" description="Helical" evidence="5">
    <location>
        <begin position="20"/>
        <end position="39"/>
    </location>
</feature>
<name>A0A9P9IMP1_9PLEO</name>
<organism evidence="7 8">
    <name type="scientific">Dendryphion nanum</name>
    <dbReference type="NCBI Taxonomy" id="256645"/>
    <lineage>
        <taxon>Eukaryota</taxon>
        <taxon>Fungi</taxon>
        <taxon>Dikarya</taxon>
        <taxon>Ascomycota</taxon>
        <taxon>Pezizomycotina</taxon>
        <taxon>Dothideomycetes</taxon>
        <taxon>Pleosporomycetidae</taxon>
        <taxon>Pleosporales</taxon>
        <taxon>Torulaceae</taxon>
        <taxon>Dendryphion</taxon>
    </lineage>
</organism>
<evidence type="ECO:0000313" key="8">
    <source>
        <dbReference type="Proteomes" id="UP000700596"/>
    </source>
</evidence>
<sequence>MGSSAAGYSVVPVQKAFTALRIIQVIFGVIVLGLSAYLVSLTTSYGSSYVFTPGAIAIFTAIATGIFVVYWFVAHGASGKSLYNYWALFAVEVFLWIFWLTTFALYASWVTGVIGYTGGSHTNYPGTNTYCYAGYCVNIKRGLEKRYYSVDSASACIYAALALSVVNFLLFSATTVLFAINMFRHRTAQSQITPASGNKEAVELHQRV</sequence>
<dbReference type="InterPro" id="IPR008253">
    <property type="entry name" value="Marvel"/>
</dbReference>